<gene>
    <name evidence="1" type="ORF">BCR26_15375</name>
</gene>
<keyword evidence="2" id="KW-1185">Reference proteome</keyword>
<accession>A0A1E5KWH1</accession>
<organism evidence="1 2">
    <name type="scientific">Enterococcus rivorum</name>
    <dbReference type="NCBI Taxonomy" id="762845"/>
    <lineage>
        <taxon>Bacteria</taxon>
        <taxon>Bacillati</taxon>
        <taxon>Bacillota</taxon>
        <taxon>Bacilli</taxon>
        <taxon>Lactobacillales</taxon>
        <taxon>Enterococcaceae</taxon>
        <taxon>Enterococcus</taxon>
    </lineage>
</organism>
<reference evidence="1 2" key="1">
    <citation type="submission" date="2016-09" db="EMBL/GenBank/DDBJ databases">
        <authorList>
            <person name="Capua I."/>
            <person name="De Benedictis P."/>
            <person name="Joannis T."/>
            <person name="Lombin L.H."/>
            <person name="Cattoli G."/>
        </authorList>
    </citation>
    <scope>NUCLEOTIDE SEQUENCE [LARGE SCALE GENOMIC DNA]</scope>
    <source>
        <strain evidence="1 2">LMG 25899</strain>
    </source>
</reference>
<evidence type="ECO:0008006" key="3">
    <source>
        <dbReference type="Google" id="ProtNLM"/>
    </source>
</evidence>
<dbReference type="STRING" id="762845.BCR26_15375"/>
<evidence type="ECO:0000313" key="2">
    <source>
        <dbReference type="Proteomes" id="UP000095256"/>
    </source>
</evidence>
<dbReference type="InterPro" id="IPR014924">
    <property type="entry name" value="DUF1803"/>
</dbReference>
<dbReference type="AlphaFoldDB" id="A0A1E5KWH1"/>
<sequence length="313" mass="36860">MKRIDYYFHTDKNEQQLNELVKSPLFQKIIDFFRLQNEEPVLLRRLKEAVVSDENIEYILEKMITYNLVERNERRYKLLIPIYDANNTTTLISQQNIDSLLDFSKTINQTEMSIFLGEWLWEKFFPQEVNYFFGIEREVEDDRFFYKKIEIGNHEFQFVSIQNENILPTDLATYFSILKTNQIPTAFQPLHELIGDVDINYYISQAKRIIRNADKNRKVSTKRNIFQESLIFSGDVSISKTDQLELATSLVSAGNQLDLSEGKAIVSLLLEDITKQSETSITQTILIKKYLYREIFQILLKNQGSISYIKNLV</sequence>
<comment type="caution">
    <text evidence="1">The sequence shown here is derived from an EMBL/GenBank/DDBJ whole genome shotgun (WGS) entry which is preliminary data.</text>
</comment>
<name>A0A1E5KWH1_9ENTE</name>
<dbReference type="EMBL" id="MIEK01000033">
    <property type="protein sequence ID" value="OEH81959.1"/>
    <property type="molecule type" value="Genomic_DNA"/>
</dbReference>
<proteinExistence type="predicted"/>
<protein>
    <recommendedName>
        <fullName evidence="3">DUF1803 domain-containing protein</fullName>
    </recommendedName>
</protein>
<dbReference type="RefSeq" id="WP_069699095.1">
    <property type="nucleotide sequence ID" value="NZ_JAGGMA010000040.1"/>
</dbReference>
<evidence type="ECO:0000313" key="1">
    <source>
        <dbReference type="EMBL" id="OEH81959.1"/>
    </source>
</evidence>
<dbReference type="Pfam" id="PF08820">
    <property type="entry name" value="DUF1803"/>
    <property type="match status" value="1"/>
</dbReference>
<dbReference type="Proteomes" id="UP000095256">
    <property type="component" value="Unassembled WGS sequence"/>
</dbReference>